<sequence length="87" mass="10415">RQWHNIFLCEGFKFLCITQLYKIVQSNKFHANFYHNFLLKEIQISTCHTLLLLCNLKQKDKKIHIMVLKHLFISFNHKQHCCGAIVT</sequence>
<dbReference type="AlphaFoldDB" id="A0A0S3ST17"/>
<name>A0A0S3ST17_PHAAN</name>
<organism evidence="1 2">
    <name type="scientific">Vigna angularis var. angularis</name>
    <dbReference type="NCBI Taxonomy" id="157739"/>
    <lineage>
        <taxon>Eukaryota</taxon>
        <taxon>Viridiplantae</taxon>
        <taxon>Streptophyta</taxon>
        <taxon>Embryophyta</taxon>
        <taxon>Tracheophyta</taxon>
        <taxon>Spermatophyta</taxon>
        <taxon>Magnoliopsida</taxon>
        <taxon>eudicotyledons</taxon>
        <taxon>Gunneridae</taxon>
        <taxon>Pentapetalae</taxon>
        <taxon>rosids</taxon>
        <taxon>fabids</taxon>
        <taxon>Fabales</taxon>
        <taxon>Fabaceae</taxon>
        <taxon>Papilionoideae</taxon>
        <taxon>50 kb inversion clade</taxon>
        <taxon>NPAAA clade</taxon>
        <taxon>indigoferoid/millettioid clade</taxon>
        <taxon>Phaseoleae</taxon>
        <taxon>Vigna</taxon>
    </lineage>
</organism>
<evidence type="ECO:0000313" key="1">
    <source>
        <dbReference type="EMBL" id="BAT95995.1"/>
    </source>
</evidence>
<evidence type="ECO:0000313" key="2">
    <source>
        <dbReference type="Proteomes" id="UP000291084"/>
    </source>
</evidence>
<reference evidence="1 2" key="1">
    <citation type="journal article" date="2015" name="Sci. Rep.">
        <title>The power of single molecule real-time sequencing technology in the de novo assembly of a eukaryotic genome.</title>
        <authorList>
            <person name="Sakai H."/>
            <person name="Naito K."/>
            <person name="Ogiso-Tanaka E."/>
            <person name="Takahashi Y."/>
            <person name="Iseki K."/>
            <person name="Muto C."/>
            <person name="Satou K."/>
            <person name="Teruya K."/>
            <person name="Shiroma A."/>
            <person name="Shimoji M."/>
            <person name="Hirano T."/>
            <person name="Itoh T."/>
            <person name="Kaga A."/>
            <person name="Tomooka N."/>
        </authorList>
    </citation>
    <scope>NUCLEOTIDE SEQUENCE [LARGE SCALE GENOMIC DNA]</scope>
    <source>
        <strain evidence="2">cv. Shumari</strain>
    </source>
</reference>
<protein>
    <submittedName>
        <fullName evidence="1">Uncharacterized protein</fullName>
    </submittedName>
</protein>
<proteinExistence type="predicted"/>
<keyword evidence="2" id="KW-1185">Reference proteome</keyword>
<dbReference type="Proteomes" id="UP000291084">
    <property type="component" value="Chromosome 8"/>
</dbReference>
<accession>A0A0S3ST17</accession>
<feature type="non-terminal residue" evidence="1">
    <location>
        <position position="1"/>
    </location>
</feature>
<dbReference type="EMBL" id="AP015041">
    <property type="protein sequence ID" value="BAT95995.1"/>
    <property type="molecule type" value="Genomic_DNA"/>
</dbReference>
<gene>
    <name evidence="1" type="primary">Vigan.08G285600</name>
    <name evidence="1" type="ORF">VIGAN_08285600</name>
</gene>